<dbReference type="PRINTS" id="PR00032">
    <property type="entry name" value="HTHARAC"/>
</dbReference>
<evidence type="ECO:0000313" key="5">
    <source>
        <dbReference type="EMBL" id="TXD89931.1"/>
    </source>
</evidence>
<reference evidence="5 6" key="1">
    <citation type="submission" date="2019-08" db="EMBL/GenBank/DDBJ databases">
        <title>Genomes of Subsaximicrobium wynnwilliamsii strains.</title>
        <authorList>
            <person name="Bowman J.P."/>
        </authorList>
    </citation>
    <scope>NUCLEOTIDE SEQUENCE [LARGE SCALE GENOMIC DNA]</scope>
    <source>
        <strain evidence="5 6">2-80-2</strain>
    </source>
</reference>
<evidence type="ECO:0000313" key="6">
    <source>
        <dbReference type="Proteomes" id="UP000321578"/>
    </source>
</evidence>
<dbReference type="EMBL" id="VORO01000005">
    <property type="protein sequence ID" value="TXD89931.1"/>
    <property type="molecule type" value="Genomic_DNA"/>
</dbReference>
<dbReference type="RefSeq" id="WP_147085876.1">
    <property type="nucleotide sequence ID" value="NZ_VORM01000028.1"/>
</dbReference>
<dbReference type="GO" id="GO:0003700">
    <property type="term" value="F:DNA-binding transcription factor activity"/>
    <property type="evidence" value="ECO:0007669"/>
    <property type="project" value="InterPro"/>
</dbReference>
<sequence>MKICKVNSLPLKEVIESLAVYFETEAQEKCGEYIFNIPSGFGEGQIRGLNFDNGLGVIIYSCRFHNDVRIDFTVDDVHPVKYIYSVQGTIEHSFANEDEMHLIEQYQCAIIASKSKSGHILFFKKDTNIEVVSLEIDRKTFLVHTECEVEDLAAELQELYQDTTAKKEFYHKGFFGLDFKNLLDNMSKYSDKMLIRKYYLESVALQIFVNQLLQFEDDLLKDSESSILRINELKRIEDISQYIKDNLTGDLSINSISKKTGLNPNKLQLGFKYIHGSTVNEFVTGAKLDKALQLLQDPNLNVSDVVHQVGFDSKSYFSKIFKKKFELTPSVYQQICLTK</sequence>
<dbReference type="OrthoDB" id="2666928at2"/>
<dbReference type="InterPro" id="IPR053142">
    <property type="entry name" value="PchR_regulatory_protein"/>
</dbReference>
<dbReference type="SUPFAM" id="SSF46689">
    <property type="entry name" value="Homeodomain-like"/>
    <property type="match status" value="1"/>
</dbReference>
<dbReference type="PANTHER" id="PTHR47893">
    <property type="entry name" value="REGULATORY PROTEIN PCHR"/>
    <property type="match status" value="1"/>
</dbReference>
<keyword evidence="6" id="KW-1185">Reference proteome</keyword>
<dbReference type="PANTHER" id="PTHR47893:SF1">
    <property type="entry name" value="REGULATORY PROTEIN PCHR"/>
    <property type="match status" value="1"/>
</dbReference>
<protein>
    <submittedName>
        <fullName evidence="5">Helix-turn-helix transcriptional regulator</fullName>
    </submittedName>
</protein>
<dbReference type="Proteomes" id="UP000321578">
    <property type="component" value="Unassembled WGS sequence"/>
</dbReference>
<accession>A0A5C6ZIE8</accession>
<feature type="domain" description="HTH araC/xylS-type" evidence="4">
    <location>
        <begin position="237"/>
        <end position="335"/>
    </location>
</feature>
<gene>
    <name evidence="5" type="ORF">ESY86_06955</name>
</gene>
<name>A0A5C6ZIE8_9FLAO</name>
<dbReference type="PROSITE" id="PS01124">
    <property type="entry name" value="HTH_ARAC_FAMILY_2"/>
    <property type="match status" value="1"/>
</dbReference>
<proteinExistence type="predicted"/>
<comment type="caution">
    <text evidence="5">The sequence shown here is derived from an EMBL/GenBank/DDBJ whole genome shotgun (WGS) entry which is preliminary data.</text>
</comment>
<evidence type="ECO:0000259" key="4">
    <source>
        <dbReference type="PROSITE" id="PS01124"/>
    </source>
</evidence>
<dbReference type="AlphaFoldDB" id="A0A5C6ZIE8"/>
<dbReference type="InterPro" id="IPR009057">
    <property type="entry name" value="Homeodomain-like_sf"/>
</dbReference>
<dbReference type="GO" id="GO:0043565">
    <property type="term" value="F:sequence-specific DNA binding"/>
    <property type="evidence" value="ECO:0007669"/>
    <property type="project" value="InterPro"/>
</dbReference>
<dbReference type="InterPro" id="IPR020449">
    <property type="entry name" value="Tscrpt_reg_AraC-type_HTH"/>
</dbReference>
<dbReference type="SMART" id="SM00342">
    <property type="entry name" value="HTH_ARAC"/>
    <property type="match status" value="1"/>
</dbReference>
<keyword evidence="2" id="KW-0238">DNA-binding</keyword>
<organism evidence="5 6">
    <name type="scientific">Subsaximicrobium wynnwilliamsii</name>
    <dbReference type="NCBI Taxonomy" id="291179"/>
    <lineage>
        <taxon>Bacteria</taxon>
        <taxon>Pseudomonadati</taxon>
        <taxon>Bacteroidota</taxon>
        <taxon>Flavobacteriia</taxon>
        <taxon>Flavobacteriales</taxon>
        <taxon>Flavobacteriaceae</taxon>
        <taxon>Subsaximicrobium</taxon>
    </lineage>
</organism>
<dbReference type="InterPro" id="IPR018060">
    <property type="entry name" value="HTH_AraC"/>
</dbReference>
<dbReference type="Pfam" id="PF12833">
    <property type="entry name" value="HTH_18"/>
    <property type="match status" value="1"/>
</dbReference>
<evidence type="ECO:0000256" key="2">
    <source>
        <dbReference type="ARBA" id="ARBA00023125"/>
    </source>
</evidence>
<dbReference type="Gene3D" id="1.10.10.60">
    <property type="entry name" value="Homeodomain-like"/>
    <property type="match status" value="1"/>
</dbReference>
<evidence type="ECO:0000256" key="1">
    <source>
        <dbReference type="ARBA" id="ARBA00023015"/>
    </source>
</evidence>
<keyword evidence="3" id="KW-0804">Transcription</keyword>
<keyword evidence="1" id="KW-0805">Transcription regulation</keyword>
<evidence type="ECO:0000256" key="3">
    <source>
        <dbReference type="ARBA" id="ARBA00023163"/>
    </source>
</evidence>